<dbReference type="GO" id="GO:0009410">
    <property type="term" value="P:response to xenobiotic stimulus"/>
    <property type="evidence" value="ECO:0007669"/>
    <property type="project" value="TreeGrafter"/>
</dbReference>
<dbReference type="PANTHER" id="PTHR31779">
    <property type="entry name" value="2-NITROPROPANE DIOXYGENASE FAMILY, PUTATIVE (AFU_ORTHOLOGUE AFUA_2G17430)-RELATED"/>
    <property type="match status" value="1"/>
</dbReference>
<evidence type="ECO:0000256" key="6">
    <source>
        <dbReference type="ARBA" id="ARBA00023242"/>
    </source>
</evidence>
<dbReference type="InterPro" id="IPR052478">
    <property type="entry name" value="Metabolite_Synth_Reg"/>
</dbReference>
<feature type="region of interest" description="Disordered" evidence="7">
    <location>
        <begin position="45"/>
        <end position="74"/>
    </location>
</feature>
<organism evidence="9 10">
    <name type="scientific">Aureobasidium mustum</name>
    <dbReference type="NCBI Taxonomy" id="2773714"/>
    <lineage>
        <taxon>Eukaryota</taxon>
        <taxon>Fungi</taxon>
        <taxon>Dikarya</taxon>
        <taxon>Ascomycota</taxon>
        <taxon>Pezizomycotina</taxon>
        <taxon>Dothideomycetes</taxon>
        <taxon>Dothideomycetidae</taxon>
        <taxon>Dothideales</taxon>
        <taxon>Saccotheciaceae</taxon>
        <taxon>Aureobasidium</taxon>
    </lineage>
</organism>
<evidence type="ECO:0000256" key="7">
    <source>
        <dbReference type="SAM" id="MobiDB-lite"/>
    </source>
</evidence>
<reference evidence="9" key="1">
    <citation type="submission" date="2020-06" db="EMBL/GenBank/DDBJ databases">
        <authorList>
            <person name="Onetto C."/>
        </authorList>
    </citation>
    <scope>NUCLEOTIDE SEQUENCE</scope>
</reference>
<dbReference type="SUPFAM" id="SSF57701">
    <property type="entry name" value="Zn2/Cys6 DNA-binding domain"/>
    <property type="match status" value="1"/>
</dbReference>
<protein>
    <recommendedName>
        <fullName evidence="8">Zn(2)-C6 fungal-type domain-containing protein</fullName>
    </recommendedName>
</protein>
<name>A0A9N8PIV0_9PEZI</name>
<dbReference type="Pfam" id="PF00172">
    <property type="entry name" value="Zn_clus"/>
    <property type="match status" value="1"/>
</dbReference>
<keyword evidence="10" id="KW-1185">Reference proteome</keyword>
<keyword evidence="5" id="KW-0804">Transcription</keyword>
<dbReference type="EMBL" id="CAIJEO010000008">
    <property type="protein sequence ID" value="CAD0097352.1"/>
    <property type="molecule type" value="Genomic_DNA"/>
</dbReference>
<feature type="domain" description="Zn(2)-C6 fungal-type" evidence="8">
    <location>
        <begin position="7"/>
        <end position="36"/>
    </location>
</feature>
<sequence length="547" mass="61288">RQRVRKACVSCQQKKRKCNGLQPCDTCEGYGFDCYYQPAAQAQSMPAEHPRTSHKRAAPEHHTSSSRAEDNKRVRQDFLEPNKSRYVGVGSAISFSHKLSRDMGSANTARLHSYAWNAGTRPEALPTFSCQIAQIIPWEDLHALTAVYFDVVHPVFGVLDQAGFNLRCVEHWMGDTQSLGFDALVGSVCALGSLFSGNRKSVGESDLVSATKVLLDNISMIHGATEDFAVAWILRSIYLRCTTRPHSSWMATCTTMHVIEAVGLHREIDTLSISTTTREASSSYNKNLDLRRRVFWVAKALDLIFSCEYGRSATELDGANCNEPSMVDGDYTLEFIELAKLMSIYLMTSREVLEESLMTIFEKRSGCQLLNLMRANAGFCIYRRLCSFDPGASSEHLKMITSMGEEALLPAQALVLTNQVWWDVLTVPFHYICVLLHINSIESLSQLAGGMSALRKVNRHLGTHMAREAEVVAELLIKVCSQRKQEEIRYLNGQLSIRTEIDTQADTSNFQPDAMRSRTPIPEWLYDVAPDWDFLPSLSFQNDSPAA</sequence>
<dbReference type="CDD" id="cd00067">
    <property type="entry name" value="GAL4"/>
    <property type="match status" value="1"/>
</dbReference>
<dbReference type="InterPro" id="IPR007219">
    <property type="entry name" value="XnlR_reg_dom"/>
</dbReference>
<evidence type="ECO:0000256" key="3">
    <source>
        <dbReference type="ARBA" id="ARBA00023015"/>
    </source>
</evidence>
<feature type="non-terminal residue" evidence="9">
    <location>
        <position position="547"/>
    </location>
</feature>
<dbReference type="Proteomes" id="UP000714618">
    <property type="component" value="Unassembled WGS sequence"/>
</dbReference>
<evidence type="ECO:0000259" key="8">
    <source>
        <dbReference type="PROSITE" id="PS50048"/>
    </source>
</evidence>
<evidence type="ECO:0000256" key="1">
    <source>
        <dbReference type="ARBA" id="ARBA00022723"/>
    </source>
</evidence>
<dbReference type="GO" id="GO:0006351">
    <property type="term" value="P:DNA-templated transcription"/>
    <property type="evidence" value="ECO:0007669"/>
    <property type="project" value="InterPro"/>
</dbReference>
<dbReference type="InterPro" id="IPR001138">
    <property type="entry name" value="Zn2Cys6_DnaBD"/>
</dbReference>
<dbReference type="Gene3D" id="4.10.240.10">
    <property type="entry name" value="Zn(2)-C6 fungal-type DNA-binding domain"/>
    <property type="match status" value="1"/>
</dbReference>
<keyword evidence="6" id="KW-0539">Nucleus</keyword>
<feature type="non-terminal residue" evidence="9">
    <location>
        <position position="1"/>
    </location>
</feature>
<evidence type="ECO:0000256" key="2">
    <source>
        <dbReference type="ARBA" id="ARBA00022833"/>
    </source>
</evidence>
<dbReference type="SMART" id="SM00066">
    <property type="entry name" value="GAL4"/>
    <property type="match status" value="1"/>
</dbReference>
<dbReference type="CDD" id="cd12148">
    <property type="entry name" value="fungal_TF_MHR"/>
    <property type="match status" value="1"/>
</dbReference>
<keyword evidence="2" id="KW-0862">Zinc</keyword>
<keyword evidence="3" id="KW-0805">Transcription regulation</keyword>
<dbReference type="InterPro" id="IPR036864">
    <property type="entry name" value="Zn2-C6_fun-type_DNA-bd_sf"/>
</dbReference>
<evidence type="ECO:0000313" key="10">
    <source>
        <dbReference type="Proteomes" id="UP000714618"/>
    </source>
</evidence>
<dbReference type="GO" id="GO:0008270">
    <property type="term" value="F:zinc ion binding"/>
    <property type="evidence" value="ECO:0007669"/>
    <property type="project" value="InterPro"/>
</dbReference>
<gene>
    <name evidence="9" type="ORF">AWRI4233_LOCUS6176</name>
</gene>
<keyword evidence="1" id="KW-0479">Metal-binding</keyword>
<accession>A0A9N8PIV0</accession>
<dbReference type="PANTHER" id="PTHR31779:SF4">
    <property type="entry name" value="2-NITROPROPANE DIOXYGENASE FAMILY, PUTATIVE (AFU_ORTHOLOGUE AFUA_2G17430)-RELATED"/>
    <property type="match status" value="1"/>
</dbReference>
<dbReference type="GO" id="GO:0003677">
    <property type="term" value="F:DNA binding"/>
    <property type="evidence" value="ECO:0007669"/>
    <property type="project" value="UniProtKB-KW"/>
</dbReference>
<evidence type="ECO:0000256" key="5">
    <source>
        <dbReference type="ARBA" id="ARBA00023163"/>
    </source>
</evidence>
<dbReference type="OrthoDB" id="4064873at2759"/>
<evidence type="ECO:0000256" key="4">
    <source>
        <dbReference type="ARBA" id="ARBA00023125"/>
    </source>
</evidence>
<dbReference type="AlphaFoldDB" id="A0A9N8PIV0"/>
<keyword evidence="4" id="KW-0238">DNA-binding</keyword>
<feature type="compositionally biased region" description="Basic and acidic residues" evidence="7">
    <location>
        <begin position="57"/>
        <end position="74"/>
    </location>
</feature>
<dbReference type="GO" id="GO:0000981">
    <property type="term" value="F:DNA-binding transcription factor activity, RNA polymerase II-specific"/>
    <property type="evidence" value="ECO:0007669"/>
    <property type="project" value="InterPro"/>
</dbReference>
<comment type="caution">
    <text evidence="9">The sequence shown here is derived from an EMBL/GenBank/DDBJ whole genome shotgun (WGS) entry which is preliminary data.</text>
</comment>
<dbReference type="PROSITE" id="PS50048">
    <property type="entry name" value="ZN2_CY6_FUNGAL_2"/>
    <property type="match status" value="1"/>
</dbReference>
<dbReference type="Pfam" id="PF04082">
    <property type="entry name" value="Fungal_trans"/>
    <property type="match status" value="1"/>
</dbReference>
<evidence type="ECO:0000313" key="9">
    <source>
        <dbReference type="EMBL" id="CAD0097352.1"/>
    </source>
</evidence>
<proteinExistence type="predicted"/>